<evidence type="ECO:0000256" key="4">
    <source>
        <dbReference type="ARBA" id="ARBA00023043"/>
    </source>
</evidence>
<dbReference type="EMBL" id="MU853844">
    <property type="protein sequence ID" value="KAK3937844.1"/>
    <property type="molecule type" value="Genomic_DNA"/>
</dbReference>
<keyword evidence="4" id="KW-0040">ANK repeat</keyword>
<evidence type="ECO:0000256" key="3">
    <source>
        <dbReference type="ARBA" id="ARBA00022737"/>
    </source>
</evidence>
<keyword evidence="2" id="KW-0597">Phosphoprotein</keyword>
<feature type="region of interest" description="Disordered" evidence="6">
    <location>
        <begin position="163"/>
        <end position="214"/>
    </location>
</feature>
<dbReference type="AlphaFoldDB" id="A0AAN6N3S5"/>
<dbReference type="GO" id="GO:0005634">
    <property type="term" value="C:nucleus"/>
    <property type="evidence" value="ECO:0007669"/>
    <property type="project" value="UniProtKB-SubCell"/>
</dbReference>
<reference evidence="8" key="1">
    <citation type="journal article" date="2023" name="Mol. Phylogenet. Evol.">
        <title>Genome-scale phylogeny and comparative genomics of the fungal order Sordariales.</title>
        <authorList>
            <person name="Hensen N."/>
            <person name="Bonometti L."/>
            <person name="Westerberg I."/>
            <person name="Brannstrom I.O."/>
            <person name="Guillou S."/>
            <person name="Cros-Aarteil S."/>
            <person name="Calhoun S."/>
            <person name="Haridas S."/>
            <person name="Kuo A."/>
            <person name="Mondo S."/>
            <person name="Pangilinan J."/>
            <person name="Riley R."/>
            <person name="LaButti K."/>
            <person name="Andreopoulos B."/>
            <person name="Lipzen A."/>
            <person name="Chen C."/>
            <person name="Yan M."/>
            <person name="Daum C."/>
            <person name="Ng V."/>
            <person name="Clum A."/>
            <person name="Steindorff A."/>
            <person name="Ohm R.A."/>
            <person name="Martin F."/>
            <person name="Silar P."/>
            <person name="Natvig D.O."/>
            <person name="Lalanne C."/>
            <person name="Gautier V."/>
            <person name="Ament-Velasquez S.L."/>
            <person name="Kruys A."/>
            <person name="Hutchinson M.I."/>
            <person name="Powell A.J."/>
            <person name="Barry K."/>
            <person name="Miller A.N."/>
            <person name="Grigoriev I.V."/>
            <person name="Debuchy R."/>
            <person name="Gladieux P."/>
            <person name="Hiltunen Thoren M."/>
            <person name="Johannesson H."/>
        </authorList>
    </citation>
    <scope>NUCLEOTIDE SEQUENCE [LARGE SCALE GENOMIC DNA]</scope>
    <source>
        <strain evidence="8">CBS 340.73</strain>
    </source>
</reference>
<sequence>MAFSFHPKTTTASRTRQWDPEKLTSLVNPDTRDERCLGWAYSRRRQCQRSVAWSRIRRARQSLDSLSYLDPMTAAKSPELLVIAQDMLCYQHLQDDEDIVERWETSLRKYAAEDERRKKREEKDEKLKREQERKAEETKRQWEEIKRLLKEIKREAEERQRQQQKAEEERKQKEEQEEREREQERERKRQEDQRREEELRQRARKTAQEREKAAKKEWADAWTRYCAGWEAIEKNREQICPIDKIPWPTKSGRRDDVSQASVRQFFDKALPVHLSSTPGEERFRMISLENKRWHTDKILSRFGQDVLRHGKPCANALDLIAKLMVELRKEAKMRREE</sequence>
<evidence type="ECO:0000256" key="5">
    <source>
        <dbReference type="ARBA" id="ARBA00023242"/>
    </source>
</evidence>
<evidence type="ECO:0000256" key="6">
    <source>
        <dbReference type="SAM" id="MobiDB-lite"/>
    </source>
</evidence>
<feature type="region of interest" description="Disordered" evidence="6">
    <location>
        <begin position="114"/>
        <end position="133"/>
    </location>
</feature>
<organism evidence="7 8">
    <name type="scientific">Diplogelasinospora grovesii</name>
    <dbReference type="NCBI Taxonomy" id="303347"/>
    <lineage>
        <taxon>Eukaryota</taxon>
        <taxon>Fungi</taxon>
        <taxon>Dikarya</taxon>
        <taxon>Ascomycota</taxon>
        <taxon>Pezizomycotina</taxon>
        <taxon>Sordariomycetes</taxon>
        <taxon>Sordariomycetidae</taxon>
        <taxon>Sordariales</taxon>
        <taxon>Diplogelasinosporaceae</taxon>
        <taxon>Diplogelasinospora</taxon>
    </lineage>
</organism>
<evidence type="ECO:0000256" key="1">
    <source>
        <dbReference type="ARBA" id="ARBA00004123"/>
    </source>
</evidence>
<dbReference type="Proteomes" id="UP001303473">
    <property type="component" value="Unassembled WGS sequence"/>
</dbReference>
<name>A0AAN6N3S5_9PEZI</name>
<keyword evidence="5" id="KW-0539">Nucleus</keyword>
<evidence type="ECO:0000313" key="7">
    <source>
        <dbReference type="EMBL" id="KAK3937844.1"/>
    </source>
</evidence>
<dbReference type="PANTHER" id="PTHR15263">
    <property type="entry name" value="I-KAPPA-B-LIKE PROTEIN IKBL"/>
    <property type="match status" value="1"/>
</dbReference>
<gene>
    <name evidence="7" type="ORF">QBC46DRAFT_266662</name>
</gene>
<evidence type="ECO:0000313" key="8">
    <source>
        <dbReference type="Proteomes" id="UP001303473"/>
    </source>
</evidence>
<dbReference type="GO" id="GO:0043124">
    <property type="term" value="P:negative regulation of canonical NF-kappaB signal transduction"/>
    <property type="evidence" value="ECO:0007669"/>
    <property type="project" value="InterPro"/>
</dbReference>
<protein>
    <submittedName>
        <fullName evidence="7">Reticulocyte-binding protein 2 like protein a protein</fullName>
    </submittedName>
</protein>
<keyword evidence="8" id="KW-1185">Reference proteome</keyword>
<proteinExistence type="predicted"/>
<comment type="caution">
    <text evidence="7">The sequence shown here is derived from an EMBL/GenBank/DDBJ whole genome shotgun (WGS) entry which is preliminary data.</text>
</comment>
<comment type="subcellular location">
    <subcellularLocation>
        <location evidence="1">Nucleus</location>
    </subcellularLocation>
</comment>
<keyword evidence="3" id="KW-0677">Repeat</keyword>
<accession>A0AAN6N3S5</accession>
<dbReference type="PANTHER" id="PTHR15263:SF1">
    <property type="entry name" value="NF-KAPPA-B INHIBITOR-LIKE PROTEIN 1"/>
    <property type="match status" value="1"/>
</dbReference>
<evidence type="ECO:0000256" key="2">
    <source>
        <dbReference type="ARBA" id="ARBA00022553"/>
    </source>
</evidence>
<dbReference type="InterPro" id="IPR038753">
    <property type="entry name" value="NFKBIL1"/>
</dbReference>